<keyword evidence="2" id="KW-0732">Signal</keyword>
<feature type="region of interest" description="Disordered" evidence="1">
    <location>
        <begin position="640"/>
        <end position="677"/>
    </location>
</feature>
<dbReference type="AlphaFoldDB" id="A0A7X3FKH8"/>
<evidence type="ECO:0000256" key="1">
    <source>
        <dbReference type="SAM" id="MobiDB-lite"/>
    </source>
</evidence>
<dbReference type="Proteomes" id="UP000490800">
    <property type="component" value="Unassembled WGS sequence"/>
</dbReference>
<gene>
    <name evidence="3" type="ORF">EDM21_17420</name>
</gene>
<dbReference type="OrthoDB" id="9812829at2"/>
<dbReference type="RefSeq" id="WP_157337533.1">
    <property type="nucleotide sequence ID" value="NZ_RHLK01000011.1"/>
</dbReference>
<comment type="caution">
    <text evidence="3">The sequence shown here is derived from an EMBL/GenBank/DDBJ whole genome shotgun (WGS) entry which is preliminary data.</text>
</comment>
<feature type="chain" id="PRO_5039434985" evidence="2">
    <location>
        <begin position="31"/>
        <end position="677"/>
    </location>
</feature>
<feature type="compositionally biased region" description="Gly residues" evidence="1">
    <location>
        <begin position="307"/>
        <end position="340"/>
    </location>
</feature>
<feature type="region of interest" description="Disordered" evidence="1">
    <location>
        <begin position="463"/>
        <end position="485"/>
    </location>
</feature>
<dbReference type="Pfam" id="PF14262">
    <property type="entry name" value="Cthe_2159"/>
    <property type="match status" value="1"/>
</dbReference>
<feature type="compositionally biased region" description="Polar residues" evidence="1">
    <location>
        <begin position="472"/>
        <end position="485"/>
    </location>
</feature>
<keyword evidence="4" id="KW-1185">Reference proteome</keyword>
<sequence>MNNKHTNTKKIRLLALLCAVVLPACQSQGAAPASTPSASPAAAQAQVLAEPVPVSYSKDDENIDWKAASPNYIELSAAGADIKGAGAAAKDRTLTINAAGTYVLSGIWDGGQIVVDAPKEDKVWLVLNGVEITSKVSAAIYVKQADKTIVTLQEGTKNTVTDAAKYTVVDSSTDEPNAAIYSKDDLTINGTGALTVRGNYNNGVTSKDDLRITGGAITVSAADDGIMGKDLVAFKAGTILIEAAGDGIKSTNDTEAAKGIIHVDGGTFQIKAGKDGMQAAASVQVNGGTFAISSGGGSASAAAKSEAGGGMKGDMPGGMKGGFPGQAEGGAPGGTNGEGGARADKPVTSEAANQPKSSAQSDDAAAETASGKAVKAGTAIAIAKGTFSIDSADDAIHSNQSIAIAGGDFSIASGDDGIHADSSILISGGKIQITKSYEGIESSDITLAGGEIHVTASDDGINIGGGADGSSTNGRAGQNKLNSSSAGNKLTITGGSIYVNASGDGLDSNGSILMSGGTVYVNGPTMNGNGALDYDGSFELTGGLLVAAGSAGMAQAPSDSSTQSSILMTYPQAQKAGTKVELKDKNGKTLASYTPEKSFQTIVIGSPELTKDTAYSLYTGEAKTVDFTASGAVTWLNENGVTTARSSGPGGFGGGPGGGGNPGEPGGKRGPAEMSRP</sequence>
<dbReference type="InterPro" id="IPR025584">
    <property type="entry name" value="Cthe_2159"/>
</dbReference>
<evidence type="ECO:0000313" key="4">
    <source>
        <dbReference type="Proteomes" id="UP000490800"/>
    </source>
</evidence>
<proteinExistence type="predicted"/>
<feature type="signal peptide" evidence="2">
    <location>
        <begin position="1"/>
        <end position="30"/>
    </location>
</feature>
<organism evidence="3 4">
    <name type="scientific">Paenibacillus lutrae</name>
    <dbReference type="NCBI Taxonomy" id="2078573"/>
    <lineage>
        <taxon>Bacteria</taxon>
        <taxon>Bacillati</taxon>
        <taxon>Bacillota</taxon>
        <taxon>Bacilli</taxon>
        <taxon>Bacillales</taxon>
        <taxon>Paenibacillaceae</taxon>
        <taxon>Paenibacillus</taxon>
    </lineage>
</organism>
<feature type="compositionally biased region" description="Low complexity" evidence="1">
    <location>
        <begin position="296"/>
        <end position="306"/>
    </location>
</feature>
<evidence type="ECO:0000256" key="2">
    <source>
        <dbReference type="SAM" id="SignalP"/>
    </source>
</evidence>
<name>A0A7X3FKH8_9BACL</name>
<dbReference type="EMBL" id="RHLK01000011">
    <property type="protein sequence ID" value="MVP01278.1"/>
    <property type="molecule type" value="Genomic_DNA"/>
</dbReference>
<feature type="compositionally biased region" description="Basic and acidic residues" evidence="1">
    <location>
        <begin position="666"/>
        <end position="677"/>
    </location>
</feature>
<evidence type="ECO:0000313" key="3">
    <source>
        <dbReference type="EMBL" id="MVP01278.1"/>
    </source>
</evidence>
<feature type="compositionally biased region" description="Polar residues" evidence="1">
    <location>
        <begin position="350"/>
        <end position="361"/>
    </location>
</feature>
<protein>
    <submittedName>
        <fullName evidence="3">Carbohydrate-binding domain-containing protein</fullName>
    </submittedName>
</protein>
<accession>A0A7X3FKH8</accession>
<reference evidence="3 4" key="1">
    <citation type="journal article" date="2019" name="Microorganisms">
        <title>Paenibacillus lutrae sp. nov., A Chitinolytic Species Isolated from A River Otter in Castril Natural Park, Granada, Spain.</title>
        <authorList>
            <person name="Rodriguez M."/>
            <person name="Reina J.C."/>
            <person name="Bejar V."/>
            <person name="Llamas I."/>
        </authorList>
    </citation>
    <scope>NUCLEOTIDE SEQUENCE [LARGE SCALE GENOMIC DNA]</scope>
    <source>
        <strain evidence="3 4">N10</strain>
    </source>
</reference>
<feature type="compositionally biased region" description="Gly residues" evidence="1">
    <location>
        <begin position="648"/>
        <end position="665"/>
    </location>
</feature>
<feature type="region of interest" description="Disordered" evidence="1">
    <location>
        <begin position="296"/>
        <end position="365"/>
    </location>
</feature>